<dbReference type="Proteomes" id="UP000266188">
    <property type="component" value="Unassembled WGS sequence"/>
</dbReference>
<name>A0A3A3A6C5_9EURO</name>
<feature type="transmembrane region" description="Helical" evidence="2">
    <location>
        <begin position="107"/>
        <end position="128"/>
    </location>
</feature>
<protein>
    <submittedName>
        <fullName evidence="3">Multidrug resistance transporter</fullName>
    </submittedName>
</protein>
<dbReference type="EMBL" id="MVGC01000006">
    <property type="protein sequence ID" value="RJE27244.1"/>
    <property type="molecule type" value="Genomic_DNA"/>
</dbReference>
<proteinExistence type="predicted"/>
<dbReference type="AlphaFoldDB" id="A0A3A3A6C5"/>
<feature type="compositionally biased region" description="Basic and acidic residues" evidence="1">
    <location>
        <begin position="53"/>
        <end position="62"/>
    </location>
</feature>
<keyword evidence="2" id="KW-0812">Transmembrane</keyword>
<keyword evidence="2" id="KW-1133">Transmembrane helix</keyword>
<feature type="compositionally biased region" description="Polar residues" evidence="1">
    <location>
        <begin position="11"/>
        <end position="20"/>
    </location>
</feature>
<evidence type="ECO:0000256" key="1">
    <source>
        <dbReference type="SAM" id="MobiDB-lite"/>
    </source>
</evidence>
<keyword evidence="4" id="KW-1185">Reference proteome</keyword>
<reference evidence="4" key="1">
    <citation type="submission" date="2017-02" db="EMBL/GenBank/DDBJ databases">
        <authorList>
            <person name="Tafer H."/>
            <person name="Lopandic K."/>
        </authorList>
    </citation>
    <scope>NUCLEOTIDE SEQUENCE [LARGE SCALE GENOMIC DNA]</scope>
    <source>
        <strain evidence="4">CBS 366.77</strain>
    </source>
</reference>
<accession>A0A3A3A6C5</accession>
<feature type="compositionally biased region" description="Polar residues" evidence="1">
    <location>
        <begin position="63"/>
        <end position="73"/>
    </location>
</feature>
<organism evidence="3 4">
    <name type="scientific">Aspergillus sclerotialis</name>
    <dbReference type="NCBI Taxonomy" id="2070753"/>
    <lineage>
        <taxon>Eukaryota</taxon>
        <taxon>Fungi</taxon>
        <taxon>Dikarya</taxon>
        <taxon>Ascomycota</taxon>
        <taxon>Pezizomycotina</taxon>
        <taxon>Eurotiomycetes</taxon>
        <taxon>Eurotiomycetidae</taxon>
        <taxon>Eurotiales</taxon>
        <taxon>Aspergillaceae</taxon>
        <taxon>Aspergillus</taxon>
        <taxon>Aspergillus subgen. Polypaecilum</taxon>
    </lineage>
</organism>
<sequence>MTSDVEKANVRATNSPTATPVDTAKATENPEGADFINDTHSITPASSDLPPVFEEKDPKDPTSSHYPSTSQDSPIVVSRSNRRGLFGQLTLLAEVENPKTYSRNKKWFITFIVAVAGATAPMGSSIFFRE</sequence>
<dbReference type="OrthoDB" id="3936150at2759"/>
<evidence type="ECO:0000313" key="4">
    <source>
        <dbReference type="Proteomes" id="UP000266188"/>
    </source>
</evidence>
<comment type="caution">
    <text evidence="3">The sequence shown here is derived from an EMBL/GenBank/DDBJ whole genome shotgun (WGS) entry which is preliminary data.</text>
</comment>
<keyword evidence="2" id="KW-0472">Membrane</keyword>
<feature type="region of interest" description="Disordered" evidence="1">
    <location>
        <begin position="1"/>
        <end position="79"/>
    </location>
</feature>
<evidence type="ECO:0000256" key="2">
    <source>
        <dbReference type="SAM" id="Phobius"/>
    </source>
</evidence>
<evidence type="ECO:0000313" key="3">
    <source>
        <dbReference type="EMBL" id="RJE27244.1"/>
    </source>
</evidence>
<gene>
    <name evidence="3" type="ORF">PHISCL_00375</name>
</gene>
<dbReference type="STRING" id="2070753.A0A3A3A6C5"/>